<evidence type="ECO:0000313" key="2">
    <source>
        <dbReference type="Proteomes" id="UP000266841"/>
    </source>
</evidence>
<protein>
    <submittedName>
        <fullName evidence="1">Uncharacterized protein</fullName>
    </submittedName>
</protein>
<name>K0SZU0_THAOC</name>
<reference evidence="1 2" key="1">
    <citation type="journal article" date="2012" name="Genome Biol.">
        <title>Genome and low-iron response of an oceanic diatom adapted to chronic iron limitation.</title>
        <authorList>
            <person name="Lommer M."/>
            <person name="Specht M."/>
            <person name="Roy A.S."/>
            <person name="Kraemer L."/>
            <person name="Andreson R."/>
            <person name="Gutowska M.A."/>
            <person name="Wolf J."/>
            <person name="Bergner S.V."/>
            <person name="Schilhabel M.B."/>
            <person name="Klostermeier U.C."/>
            <person name="Beiko R.G."/>
            <person name="Rosenstiel P."/>
            <person name="Hippler M."/>
            <person name="Laroche J."/>
        </authorList>
    </citation>
    <scope>NUCLEOTIDE SEQUENCE [LARGE SCALE GENOMIC DNA]</scope>
    <source>
        <strain evidence="1 2">CCMP1005</strain>
    </source>
</reference>
<comment type="caution">
    <text evidence="1">The sequence shown here is derived from an EMBL/GenBank/DDBJ whole genome shotgun (WGS) entry which is preliminary data.</text>
</comment>
<organism evidence="1 2">
    <name type="scientific">Thalassiosira oceanica</name>
    <name type="common">Marine diatom</name>
    <dbReference type="NCBI Taxonomy" id="159749"/>
    <lineage>
        <taxon>Eukaryota</taxon>
        <taxon>Sar</taxon>
        <taxon>Stramenopiles</taxon>
        <taxon>Ochrophyta</taxon>
        <taxon>Bacillariophyta</taxon>
        <taxon>Coscinodiscophyceae</taxon>
        <taxon>Thalassiosirophycidae</taxon>
        <taxon>Thalassiosirales</taxon>
        <taxon>Thalassiosiraceae</taxon>
        <taxon>Thalassiosira</taxon>
    </lineage>
</organism>
<evidence type="ECO:0000313" key="1">
    <source>
        <dbReference type="EMBL" id="EJK70960.1"/>
    </source>
</evidence>
<dbReference type="AlphaFoldDB" id="K0SZU0"/>
<sequence>AMGAVVGPPGEAMEELDSPYHRCCAVVPAEPTGCLVATQYRRENRTSPRGKVGLGPESAARPHAGPFLRFPLGQRLHAEIGRSNRWYMTKASGTQCTRPGFDRVSYHSILCDGTAGGTDRPARSQTVTSAQPALLSTWFLPVLRCLLDMQHTDTMQVQRTDDTMQRMDTQQMDDTQPMDKQWMDTQWMDAQRMDTQC</sequence>
<feature type="non-terminal residue" evidence="1">
    <location>
        <position position="1"/>
    </location>
</feature>
<accession>K0SZU0</accession>
<keyword evidence="2" id="KW-1185">Reference proteome</keyword>
<proteinExistence type="predicted"/>
<dbReference type="Proteomes" id="UP000266841">
    <property type="component" value="Unassembled WGS sequence"/>
</dbReference>
<dbReference type="EMBL" id="AGNL01007813">
    <property type="protein sequence ID" value="EJK70960.1"/>
    <property type="molecule type" value="Genomic_DNA"/>
</dbReference>
<gene>
    <name evidence="1" type="ORF">THAOC_07636</name>
</gene>